<keyword evidence="2" id="KW-0472">Membrane</keyword>
<dbReference type="OrthoDB" id="77388at2157"/>
<feature type="domain" description="Zinc-ribbon" evidence="3">
    <location>
        <begin position="2"/>
        <end position="24"/>
    </location>
</feature>
<protein>
    <submittedName>
        <fullName evidence="4">Zinc-ribbon domain-containing protein</fullName>
    </submittedName>
</protein>
<sequence length="206" mass="21823">MKCKACGYENKSKAKFCSKCGNPLESTPNVSQQSKSSNSKIIIAVLIVVIAILALSIAYLTLSNNNEQASAVQQQPISSGSNDSAPNTSSSQQSSSSQPATTTTASQPKEWKLIGSYSGSGSGSQSVSVPAGQIMVKLSAFPIKNYATNHLYVTGSNGESAGVDWGSTSDVETRSNSLSYTSSSPVTFTIDYYETVSWQVDFYSYQ</sequence>
<dbReference type="Pfam" id="PF13240">
    <property type="entry name" value="Zn_Ribbon_1"/>
    <property type="match status" value="1"/>
</dbReference>
<evidence type="ECO:0000256" key="1">
    <source>
        <dbReference type="SAM" id="MobiDB-lite"/>
    </source>
</evidence>
<keyword evidence="2" id="KW-0812">Transmembrane</keyword>
<dbReference type="EMBL" id="FMXB01000002">
    <property type="protein sequence ID" value="SDA41288.1"/>
    <property type="molecule type" value="Genomic_DNA"/>
</dbReference>
<organism evidence="4 5">
    <name type="scientific">Methanobrevibacter millerae</name>
    <dbReference type="NCBI Taxonomy" id="230361"/>
    <lineage>
        <taxon>Archaea</taxon>
        <taxon>Methanobacteriati</taxon>
        <taxon>Methanobacteriota</taxon>
        <taxon>Methanomada group</taxon>
        <taxon>Methanobacteria</taxon>
        <taxon>Methanobacteriales</taxon>
        <taxon>Methanobacteriaceae</taxon>
        <taxon>Methanobrevibacter</taxon>
    </lineage>
</organism>
<proteinExistence type="predicted"/>
<dbReference type="InterPro" id="IPR026870">
    <property type="entry name" value="Zinc_ribbon_dom"/>
</dbReference>
<dbReference type="AlphaFoldDB" id="A0A1G5V6N2"/>
<evidence type="ECO:0000313" key="4">
    <source>
        <dbReference type="EMBL" id="SDA41288.1"/>
    </source>
</evidence>
<evidence type="ECO:0000256" key="2">
    <source>
        <dbReference type="SAM" id="Phobius"/>
    </source>
</evidence>
<accession>A0A1G5V6N2</accession>
<gene>
    <name evidence="4" type="ORF">SAMN02910315_00409</name>
</gene>
<dbReference type="RefSeq" id="WP_149731042.1">
    <property type="nucleotide sequence ID" value="NZ_FMXB01000002.1"/>
</dbReference>
<dbReference type="Proteomes" id="UP000323439">
    <property type="component" value="Unassembled WGS sequence"/>
</dbReference>
<evidence type="ECO:0000313" key="5">
    <source>
        <dbReference type="Proteomes" id="UP000323439"/>
    </source>
</evidence>
<name>A0A1G5V6N2_9EURY</name>
<feature type="compositionally biased region" description="Polar residues" evidence="1">
    <location>
        <begin position="73"/>
        <end position="83"/>
    </location>
</feature>
<keyword evidence="2" id="KW-1133">Transmembrane helix</keyword>
<keyword evidence="5" id="KW-1185">Reference proteome</keyword>
<feature type="region of interest" description="Disordered" evidence="1">
    <location>
        <begin position="73"/>
        <end position="107"/>
    </location>
</feature>
<feature type="compositionally biased region" description="Low complexity" evidence="1">
    <location>
        <begin position="84"/>
        <end position="107"/>
    </location>
</feature>
<feature type="transmembrane region" description="Helical" evidence="2">
    <location>
        <begin position="41"/>
        <end position="62"/>
    </location>
</feature>
<reference evidence="4 5" key="1">
    <citation type="submission" date="2016-10" db="EMBL/GenBank/DDBJ databases">
        <authorList>
            <person name="Varghese N."/>
            <person name="Submissions S."/>
        </authorList>
    </citation>
    <scope>NUCLEOTIDE SEQUENCE [LARGE SCALE GENOMIC DNA]</scope>
    <source>
        <strain evidence="4 5">DSM 16643</strain>
    </source>
</reference>
<evidence type="ECO:0000259" key="3">
    <source>
        <dbReference type="Pfam" id="PF13240"/>
    </source>
</evidence>